<keyword evidence="1" id="KW-1133">Transmembrane helix</keyword>
<feature type="transmembrane region" description="Helical" evidence="1">
    <location>
        <begin position="42"/>
        <end position="63"/>
    </location>
</feature>
<keyword evidence="3" id="KW-1185">Reference proteome</keyword>
<evidence type="ECO:0000313" key="2">
    <source>
        <dbReference type="EMBL" id="MFC1799643.1"/>
    </source>
</evidence>
<evidence type="ECO:0000313" key="3">
    <source>
        <dbReference type="Proteomes" id="UP001594288"/>
    </source>
</evidence>
<feature type="transmembrane region" description="Helical" evidence="1">
    <location>
        <begin position="16"/>
        <end position="36"/>
    </location>
</feature>
<dbReference type="Proteomes" id="UP001594288">
    <property type="component" value="Unassembled WGS sequence"/>
</dbReference>
<accession>A0ABV6YNK4</accession>
<gene>
    <name evidence="2" type="ORF">ACFL2Z_01870</name>
</gene>
<dbReference type="InterPro" id="IPR045781">
    <property type="entry name" value="SxtJ"/>
</dbReference>
<comment type="caution">
    <text evidence="2">The sequence shown here is derived from an EMBL/GenBank/DDBJ whole genome shotgun (WGS) entry which is preliminary data.</text>
</comment>
<proteinExistence type="predicted"/>
<organism evidence="2 3">
    <name type="scientific">Eiseniibacteriota bacterium</name>
    <dbReference type="NCBI Taxonomy" id="2212470"/>
    <lineage>
        <taxon>Bacteria</taxon>
        <taxon>Candidatus Eiseniibacteriota</taxon>
    </lineage>
</organism>
<evidence type="ECO:0000256" key="1">
    <source>
        <dbReference type="SAM" id="Phobius"/>
    </source>
</evidence>
<dbReference type="Pfam" id="PF19588">
    <property type="entry name" value="SxtJ"/>
    <property type="match status" value="1"/>
</dbReference>
<dbReference type="EMBL" id="JBHPEI010000019">
    <property type="protein sequence ID" value="MFC1799643.1"/>
    <property type="molecule type" value="Genomic_DNA"/>
</dbReference>
<name>A0ABV6YNK4_UNCEI</name>
<reference evidence="2 3" key="1">
    <citation type="submission" date="2024-09" db="EMBL/GenBank/DDBJ databases">
        <authorList>
            <person name="D'Angelo T."/>
        </authorList>
    </citation>
    <scope>NUCLEOTIDE SEQUENCE [LARGE SCALE GENOMIC DNA]</scope>
    <source>
        <strain evidence="2">SAG AM-311-F02</strain>
    </source>
</reference>
<keyword evidence="1" id="KW-0812">Transmembrane</keyword>
<sequence>MVLEEIRSIRSGRRDLRRFGITMCIALAVLAVLLFWRGKGVYVYAGLLSPVFLILGLAAPVALRPVHKVWMSLAIVLGWFMTRVILSLVFFLGVTPVGVLGRLFGKKFLDVRMQDSRETYWIRREHADEDPARYERQY</sequence>
<protein>
    <submittedName>
        <fullName evidence="2">SxtJ family membrane protein</fullName>
    </submittedName>
</protein>
<keyword evidence="1" id="KW-0472">Membrane</keyword>
<feature type="transmembrane region" description="Helical" evidence="1">
    <location>
        <begin position="70"/>
        <end position="94"/>
    </location>
</feature>